<evidence type="ECO:0000313" key="12">
    <source>
        <dbReference type="Proteomes" id="UP000002852"/>
    </source>
</evidence>
<dbReference type="OrthoDB" id="10055895at2759"/>
<evidence type="ECO:0000256" key="8">
    <source>
        <dbReference type="SAM" id="MobiDB-lite"/>
    </source>
</evidence>
<dbReference type="GO" id="GO:0045892">
    <property type="term" value="P:negative regulation of DNA-templated transcription"/>
    <property type="evidence" value="ECO:0007669"/>
    <property type="project" value="TreeGrafter"/>
</dbReference>
<feature type="compositionally biased region" description="Basic residues" evidence="8">
    <location>
        <begin position="1239"/>
        <end position="1259"/>
    </location>
</feature>
<dbReference type="OMA" id="ACNKGYH"/>
<dbReference type="InterPro" id="IPR028938">
    <property type="entry name" value="Rsf1-like"/>
</dbReference>
<keyword evidence="3 6" id="KW-0863">Zinc-finger</keyword>
<dbReference type="GeneID" id="102234067"/>
<keyword evidence="5" id="KW-0539">Nucleus</keyword>
<feature type="compositionally biased region" description="Polar residues" evidence="8">
    <location>
        <begin position="346"/>
        <end position="371"/>
    </location>
</feature>
<dbReference type="InterPro" id="IPR018501">
    <property type="entry name" value="DDT_dom"/>
</dbReference>
<feature type="compositionally biased region" description="Basic and acidic residues" evidence="8">
    <location>
        <begin position="498"/>
        <end position="630"/>
    </location>
</feature>
<dbReference type="GO" id="GO:0031213">
    <property type="term" value="C:RSF complex"/>
    <property type="evidence" value="ECO:0007669"/>
    <property type="project" value="InterPro"/>
</dbReference>
<accession>A0A3B5Q0D6</accession>
<feature type="compositionally biased region" description="Basic and acidic residues" evidence="8">
    <location>
        <begin position="382"/>
        <end position="393"/>
    </location>
</feature>
<feature type="region of interest" description="Disordered" evidence="8">
    <location>
        <begin position="1468"/>
        <end position="1836"/>
    </location>
</feature>
<dbReference type="CTD" id="327618"/>
<feature type="compositionally biased region" description="Basic and acidic residues" evidence="8">
    <location>
        <begin position="1183"/>
        <end position="1208"/>
    </location>
</feature>
<dbReference type="PANTHER" id="PTHR14296">
    <property type="entry name" value="REMODELING AND SPACING FACTOR 1"/>
    <property type="match status" value="1"/>
</dbReference>
<feature type="coiled-coil region" evidence="7">
    <location>
        <begin position="1373"/>
        <end position="1400"/>
    </location>
</feature>
<feature type="compositionally biased region" description="Acidic residues" evidence="8">
    <location>
        <begin position="1526"/>
        <end position="1539"/>
    </location>
</feature>
<dbReference type="GeneTree" id="ENSGT00530000064411"/>
<dbReference type="RefSeq" id="XP_023197951.1">
    <property type="nucleotide sequence ID" value="XM_023342183.1"/>
</dbReference>
<feature type="compositionally biased region" description="Basic and acidic residues" evidence="8">
    <location>
        <begin position="831"/>
        <end position="900"/>
    </location>
</feature>
<protein>
    <submittedName>
        <fullName evidence="11">Remodeling and spacing factor 1b, tandem duplicate 1</fullName>
    </submittedName>
</protein>
<feature type="compositionally biased region" description="Basic and acidic residues" evidence="8">
    <location>
        <begin position="1047"/>
        <end position="1080"/>
    </location>
</feature>
<feature type="compositionally biased region" description="Acidic residues" evidence="8">
    <location>
        <begin position="1262"/>
        <end position="1288"/>
    </location>
</feature>
<feature type="compositionally biased region" description="Basic residues" evidence="8">
    <location>
        <begin position="1706"/>
        <end position="1716"/>
    </location>
</feature>
<reference evidence="12" key="1">
    <citation type="submission" date="2012-01" db="EMBL/GenBank/DDBJ databases">
        <authorList>
            <person name="Walter R."/>
            <person name="Schartl M."/>
            <person name="Warren W."/>
        </authorList>
    </citation>
    <scope>NUCLEOTIDE SEQUENCE [LARGE SCALE GENOMIC DNA]</scope>
    <source>
        <strain evidence="12">JP 163 A</strain>
    </source>
</reference>
<feature type="compositionally biased region" description="Basic and acidic residues" evidence="8">
    <location>
        <begin position="994"/>
        <end position="1040"/>
    </location>
</feature>
<evidence type="ECO:0000256" key="7">
    <source>
        <dbReference type="SAM" id="Coils"/>
    </source>
</evidence>
<comment type="subcellular location">
    <subcellularLocation>
        <location evidence="1">Nucleus</location>
    </subcellularLocation>
</comment>
<evidence type="ECO:0000313" key="11">
    <source>
        <dbReference type="Ensembl" id="ENSXMAP00000025333.1"/>
    </source>
</evidence>
<organism evidence="11 12">
    <name type="scientific">Xiphophorus maculatus</name>
    <name type="common">Southern platyfish</name>
    <name type="synonym">Platypoecilus maculatus</name>
    <dbReference type="NCBI Taxonomy" id="8083"/>
    <lineage>
        <taxon>Eukaryota</taxon>
        <taxon>Metazoa</taxon>
        <taxon>Chordata</taxon>
        <taxon>Craniata</taxon>
        <taxon>Vertebrata</taxon>
        <taxon>Euteleostomi</taxon>
        <taxon>Actinopterygii</taxon>
        <taxon>Neopterygii</taxon>
        <taxon>Teleostei</taxon>
        <taxon>Neoteleostei</taxon>
        <taxon>Acanthomorphata</taxon>
        <taxon>Ovalentaria</taxon>
        <taxon>Atherinomorphae</taxon>
        <taxon>Cyprinodontiformes</taxon>
        <taxon>Poeciliidae</taxon>
        <taxon>Poeciliinae</taxon>
        <taxon>Xiphophorus</taxon>
    </lineage>
</organism>
<feature type="region of interest" description="Disordered" evidence="8">
    <location>
        <begin position="276"/>
        <end position="1319"/>
    </location>
</feature>
<feature type="compositionally biased region" description="Basic residues" evidence="8">
    <location>
        <begin position="1134"/>
        <end position="1144"/>
    </location>
</feature>
<feature type="compositionally biased region" description="Acidic residues" evidence="8">
    <location>
        <begin position="1546"/>
        <end position="1564"/>
    </location>
</feature>
<feature type="compositionally biased region" description="Polar residues" evidence="8">
    <location>
        <begin position="1648"/>
        <end position="1660"/>
    </location>
</feature>
<evidence type="ECO:0000256" key="4">
    <source>
        <dbReference type="ARBA" id="ARBA00022833"/>
    </source>
</evidence>
<dbReference type="Pfam" id="PF00628">
    <property type="entry name" value="PHD"/>
    <property type="match status" value="1"/>
</dbReference>
<dbReference type="SUPFAM" id="SSF57903">
    <property type="entry name" value="FYVE/PHD zinc finger"/>
    <property type="match status" value="1"/>
</dbReference>
<feature type="compositionally biased region" description="Polar residues" evidence="8">
    <location>
        <begin position="316"/>
        <end position="325"/>
    </location>
</feature>
<dbReference type="PANTHER" id="PTHR14296:SF18">
    <property type="entry name" value="REMODELING AND SPACING FACTOR 1 ISOFORM X1"/>
    <property type="match status" value="1"/>
</dbReference>
<dbReference type="PROSITE" id="PS01359">
    <property type="entry name" value="ZF_PHD_1"/>
    <property type="match status" value="1"/>
</dbReference>
<feature type="compositionally biased region" description="Acidic residues" evidence="8">
    <location>
        <begin position="1722"/>
        <end position="1733"/>
    </location>
</feature>
<feature type="compositionally biased region" description="Basic and acidic residues" evidence="8">
    <location>
        <begin position="304"/>
        <end position="313"/>
    </location>
</feature>
<feature type="compositionally biased region" description="Basic and acidic residues" evidence="8">
    <location>
        <begin position="1090"/>
        <end position="1103"/>
    </location>
</feature>
<feature type="compositionally biased region" description="Basic and acidic residues" evidence="8">
    <location>
        <begin position="1773"/>
        <end position="1787"/>
    </location>
</feature>
<evidence type="ECO:0000259" key="9">
    <source>
        <dbReference type="PROSITE" id="PS50016"/>
    </source>
</evidence>
<feature type="region of interest" description="Disordered" evidence="8">
    <location>
        <begin position="213"/>
        <end position="251"/>
    </location>
</feature>
<dbReference type="STRING" id="8083.ENSXMAP00000025333"/>
<feature type="domain" description="PHD-type" evidence="9">
    <location>
        <begin position="1320"/>
        <end position="1370"/>
    </location>
</feature>
<feature type="compositionally biased region" description="Basic and acidic residues" evidence="8">
    <location>
        <begin position="434"/>
        <end position="461"/>
    </location>
</feature>
<dbReference type="GO" id="GO:0042393">
    <property type="term" value="F:histone binding"/>
    <property type="evidence" value="ECO:0007669"/>
    <property type="project" value="TreeGrafter"/>
</dbReference>
<proteinExistence type="predicted"/>
<dbReference type="GO" id="GO:0008270">
    <property type="term" value="F:zinc ion binding"/>
    <property type="evidence" value="ECO:0007669"/>
    <property type="project" value="UniProtKB-KW"/>
</dbReference>
<keyword evidence="4" id="KW-0862">Zinc</keyword>
<dbReference type="PROSITE" id="PS50016">
    <property type="entry name" value="ZF_PHD_2"/>
    <property type="match status" value="1"/>
</dbReference>
<evidence type="ECO:0000256" key="1">
    <source>
        <dbReference type="ARBA" id="ARBA00004123"/>
    </source>
</evidence>
<dbReference type="Pfam" id="PF15612">
    <property type="entry name" value="WHIM1"/>
    <property type="match status" value="1"/>
</dbReference>
<dbReference type="InterPro" id="IPR019787">
    <property type="entry name" value="Znf_PHD-finger"/>
</dbReference>
<feature type="compositionally biased region" description="Basic and acidic residues" evidence="8">
    <location>
        <begin position="1145"/>
        <end position="1158"/>
    </location>
</feature>
<feature type="compositionally biased region" description="Basic and acidic residues" evidence="8">
    <location>
        <begin position="922"/>
        <end position="947"/>
    </location>
</feature>
<dbReference type="KEGG" id="xma:102234067"/>
<reference evidence="11" key="3">
    <citation type="submission" date="2025-08" db="UniProtKB">
        <authorList>
            <consortium name="Ensembl"/>
        </authorList>
    </citation>
    <scope>IDENTIFICATION</scope>
    <source>
        <strain evidence="11">JP 163 A</strain>
    </source>
</reference>
<evidence type="ECO:0000256" key="5">
    <source>
        <dbReference type="ARBA" id="ARBA00023242"/>
    </source>
</evidence>
<reference evidence="12" key="2">
    <citation type="journal article" date="2013" name="Nat. Genet.">
        <title>The genome of the platyfish, Xiphophorus maculatus, provides insights into evolutionary adaptation and several complex traits.</title>
        <authorList>
            <person name="Schartl M."/>
            <person name="Walter R.B."/>
            <person name="Shen Y."/>
            <person name="Garcia T."/>
            <person name="Catchen J."/>
            <person name="Amores A."/>
            <person name="Braasch I."/>
            <person name="Chalopin D."/>
            <person name="Volff J.N."/>
            <person name="Lesch K.P."/>
            <person name="Bisazza A."/>
            <person name="Minx P."/>
            <person name="Hillier L."/>
            <person name="Wilson R.K."/>
            <person name="Fuerstenberg S."/>
            <person name="Boore J."/>
            <person name="Searle S."/>
            <person name="Postlethwait J.H."/>
            <person name="Warren W.C."/>
        </authorList>
    </citation>
    <scope>NUCLEOTIDE SEQUENCE [LARGE SCALE GENOMIC DNA]</scope>
    <source>
        <strain evidence="12">JP 163 A</strain>
    </source>
</reference>
<evidence type="ECO:0000256" key="3">
    <source>
        <dbReference type="ARBA" id="ARBA00022771"/>
    </source>
</evidence>
<keyword evidence="2" id="KW-0479">Metal-binding</keyword>
<dbReference type="InParanoid" id="A0A3B5Q0D6"/>
<evidence type="ECO:0000259" key="10">
    <source>
        <dbReference type="PROSITE" id="PS50827"/>
    </source>
</evidence>
<dbReference type="InterPro" id="IPR028942">
    <property type="entry name" value="WHIM1_dom"/>
</dbReference>
<feature type="compositionally biased region" description="Basic and acidic residues" evidence="8">
    <location>
        <begin position="482"/>
        <end position="491"/>
    </location>
</feature>
<evidence type="ECO:0000256" key="2">
    <source>
        <dbReference type="ARBA" id="ARBA00022723"/>
    </source>
</evidence>
<feature type="compositionally biased region" description="Basic and acidic residues" evidence="8">
    <location>
        <begin position="638"/>
        <end position="698"/>
    </location>
</feature>
<feature type="domain" description="DDT" evidence="10">
    <location>
        <begin position="12"/>
        <end position="73"/>
    </location>
</feature>
<feature type="compositionally biased region" description="Basic and acidic residues" evidence="8">
    <location>
        <begin position="1696"/>
        <end position="1705"/>
    </location>
</feature>
<feature type="compositionally biased region" description="Basic residues" evidence="8">
    <location>
        <begin position="1292"/>
        <end position="1302"/>
    </location>
</feature>
<dbReference type="SMART" id="SM00249">
    <property type="entry name" value="PHD"/>
    <property type="match status" value="1"/>
</dbReference>
<feature type="compositionally biased region" description="Acidic residues" evidence="8">
    <location>
        <begin position="1747"/>
        <end position="1757"/>
    </location>
</feature>
<dbReference type="Ensembl" id="ENSXMAT00000027197.1">
    <property type="protein sequence ID" value="ENSXMAP00000025333.1"/>
    <property type="gene ID" value="ENSXMAG00000028499.1"/>
</dbReference>
<dbReference type="InterPro" id="IPR001965">
    <property type="entry name" value="Znf_PHD"/>
</dbReference>
<sequence length="1856" mass="209050">MAASAATASSPPGLCPNYAVVCSFLERYGALLDLPELSFPQLERYLQDTSSVPKLLVDLHVKLLRKIGKSVSADRWEKYLVKICQEFNTTWAWELEQNGYKELSMECKTDILKYLCEIQFDENVKFKTAINDEDPDKMRLQPIGRDKDGQMYWFQLDQDDNVRVYVEEQDDLDGASWKCIVRTRNDLAEVVALLKTQIDPELLKRDLELKSKTEGETDKDKGDTKGTDDTSDEDLKDKNEGTENSEVKPEAKLSLNGVIEAKLEPEVVSETVSAKAQSIKEEPMEAADSKLLPTDPTPPCAAIKGEEVKKSGSEEIQQTLKNDQQAKIPLKKRGMKFSEDFGEKNGTITAQNPSVPESNPEQKVQRINDQVNGEVLPPVDGEPEKQRSKDKPTENLPAGGNKSLRDDSTRTEEKKTKNRETYKPPQESTLACEDGDKSSNQEEEEKMDKSEPAEVNVRETDEANPDLTSAKSEGKSSCVKTDASESKKELSGGESDSSEAKDMKESIKTKDVDLAEEVSAEKDLAKDPVEKDQTIKDPVEKDQTIKDPVEKDQTIKDPLEKDQTIKDPLEKDQTIKDPVEKDQTIKDPVEKDQTIKDPVEKDQTIKDPLEKDQTIKDPVEKDQTIKDLSEKVLVTKVSAEKDPTEKDSATKDSMEKDPVAKDPTIKELTTKDPPKKDTMTNDPVEKHQTKNFSAEKDPVANNPLIKDSMAKHPAEKVSAEKDAVEEDLTKVSAEKDPTKKDLTTKDSVETDQTKIVSAEKDSVEKDLVTKVPVEKDPAEKDSTKNVVSKDPTIKDLMAKNPVEMESAKKNQTTKNSAEKGLVAKDLTNDPTIKDHAERDSTKKDSVETESATKDVLKKVSAEKEPAEKDPVAKDAMKTDPVAKDLSEKDSTIEDPTVKDPSDEDPAQKSAEPKATVIQCADAKTDKPIITDISGERTEAPHVNRGKSESCATSRKSDDVEEVSSENQQDVKKDSNCKDGTICDSRPTGEESGDENNRTKMQTDEKNSEQKPCKQTDKPSSPAEKKKSPKETESKRKEEKVSLTAKDPPSENKKEISPDKGKEEDSQKSEITDEEAQKQNKTESSPTNSSKESESSKETEEKQTKGAAGDAPADCGRKPEQVRNGDGGSPPQGGARRRNKPPALRRRAELQREDRHGDSESDTNTGRCLRRSPRISRPTQKAVEVQEKKMEKPPPTRLPQDRDEDQDKKEEEEEEEKADVKTVQKKPKEKKADQEGQPKPKGRKRRRTRWSNTRTRRKRKNSDEEDENSEESSSEEEESEEEDDSDEDYKVERNRKRRNRNRERRSSDSSTSSDDDLPPNDDPCKHCGLPNHPELILLCDSCDSGYHTACLRPPLMVIPDGEWFCPPCQHKQLCDKLEEQLQNLDASLKKKERAERRKERLIYVGISVENIITPSVEVEQEKPEIVIKEKKEAKRSKSWGRRSTRAKKTISYRFDEFDEAIEEAIEEDIKEAEGGGAGRGKDMANITGHRGKDISTILQAEEGKENGRPPRPNAAQRRKKRRRLNDLDSDSTVDEEESEEEFRLSESSEEEFVVSDNETEAETEAESNGSDRGGRRHASSWSRRPQKRRQSSRKRRRPKWYSDDEEEETDDEVEEDDIETERSSDYSDSDLDMSRRRSRRSHKKEVNYCETSGSEGSQAGTNRAKMKPRRCQESSDSDASFSRDSEDESKDLKVKRRVDSSEEDSRRRRLALKRRRASRDSDSDSDSDSDDSSEEDRPIRKRVNRIDSDDDEEEEEQQQEEKPKETKVEEEEKEDSKGTNSLDRRPAEKQPANGQSETKNLDGVAAPHLETPKTVSSTPAAAPNGLAGQEMAAQDEDEDDLLGVTDLVDYVCNNEQL</sequence>
<evidence type="ECO:0000256" key="6">
    <source>
        <dbReference type="PROSITE-ProRule" id="PRU00146"/>
    </source>
</evidence>
<dbReference type="CDD" id="cd15543">
    <property type="entry name" value="PHD_RSF1"/>
    <property type="match status" value="1"/>
</dbReference>
<dbReference type="InterPro" id="IPR013083">
    <property type="entry name" value="Znf_RING/FYVE/PHD"/>
</dbReference>
<feature type="compositionally biased region" description="Basic and acidic residues" evidence="8">
    <location>
        <begin position="403"/>
        <end position="422"/>
    </location>
</feature>
<dbReference type="Gene3D" id="3.30.40.10">
    <property type="entry name" value="Zinc/RING finger domain, C3HC4 (zinc finger)"/>
    <property type="match status" value="1"/>
</dbReference>
<dbReference type="PROSITE" id="PS50827">
    <property type="entry name" value="DDT"/>
    <property type="match status" value="1"/>
</dbReference>
<keyword evidence="12" id="KW-1185">Reference proteome</keyword>
<dbReference type="InterPro" id="IPR011011">
    <property type="entry name" value="Znf_FYVE_PHD"/>
</dbReference>
<feature type="compositionally biased region" description="Basic residues" evidence="8">
    <location>
        <begin position="1573"/>
        <end position="1598"/>
    </location>
</feature>
<dbReference type="InterPro" id="IPR019786">
    <property type="entry name" value="Zinc_finger_PHD-type_CS"/>
</dbReference>
<dbReference type="Proteomes" id="UP000002852">
    <property type="component" value="Unassembled WGS sequence"/>
</dbReference>
<feature type="compositionally biased region" description="Basic and acidic residues" evidence="8">
    <location>
        <begin position="708"/>
        <end position="783"/>
    </location>
</feature>
<reference evidence="11" key="4">
    <citation type="submission" date="2025-09" db="UniProtKB">
        <authorList>
            <consortium name="Ensembl"/>
        </authorList>
    </citation>
    <scope>IDENTIFICATION</scope>
    <source>
        <strain evidence="11">JP 163 A</strain>
    </source>
</reference>
<name>A0A3B5Q0D6_XIPMA</name>
<keyword evidence="7" id="KW-0175">Coiled coil</keyword>
<feature type="compositionally biased region" description="Acidic residues" evidence="8">
    <location>
        <begin position="1602"/>
        <end position="1618"/>
    </location>
</feature>